<feature type="transmembrane region" description="Helical" evidence="1">
    <location>
        <begin position="55"/>
        <end position="80"/>
    </location>
</feature>
<keyword evidence="3" id="KW-1185">Reference proteome</keyword>
<comment type="caution">
    <text evidence="2">The sequence shown here is derived from an EMBL/GenBank/DDBJ whole genome shotgun (WGS) entry which is preliminary data.</text>
</comment>
<keyword evidence="1" id="KW-1133">Transmembrane helix</keyword>
<dbReference type="RefSeq" id="WP_016205452.1">
    <property type="nucleotide sequence ID" value="NZ_JABBPK010000001.1"/>
</dbReference>
<feature type="transmembrane region" description="Helical" evidence="1">
    <location>
        <begin position="16"/>
        <end position="35"/>
    </location>
</feature>
<sequence>MKKLVSAKANWLKKELAYFGSTAVICLYLVIPSNVYAEEAWKKAGFDKRPLDEDFMRNLFFVVAFLAIIAIIYITIFIILRNRSKH</sequence>
<name>A0A7Y0KCD5_9BACI</name>
<reference evidence="2 3" key="1">
    <citation type="submission" date="2020-04" db="EMBL/GenBank/DDBJ databases">
        <title>Bacillus sp. UniB3 isolated from commercial digestive syrup.</title>
        <authorList>
            <person name="Thorat V."/>
            <person name="Kirdat K."/>
            <person name="Tiwarekar B."/>
            <person name="Yadav A."/>
        </authorList>
    </citation>
    <scope>NUCLEOTIDE SEQUENCE [LARGE SCALE GENOMIC DNA]</scope>
    <source>
        <strain evidence="2 3">UniB3</strain>
    </source>
</reference>
<protein>
    <submittedName>
        <fullName evidence="2">Uncharacterized protein</fullName>
    </submittedName>
</protein>
<evidence type="ECO:0000256" key="1">
    <source>
        <dbReference type="SAM" id="Phobius"/>
    </source>
</evidence>
<keyword evidence="1" id="KW-0472">Membrane</keyword>
<dbReference type="EMBL" id="JABBPK010000001">
    <property type="protein sequence ID" value="NMO79543.1"/>
    <property type="molecule type" value="Genomic_DNA"/>
</dbReference>
<dbReference type="AlphaFoldDB" id="A0A7Y0KCD5"/>
<proteinExistence type="predicted"/>
<dbReference type="Proteomes" id="UP000588491">
    <property type="component" value="Unassembled WGS sequence"/>
</dbReference>
<keyword evidence="1" id="KW-0812">Transmembrane</keyword>
<gene>
    <name evidence="2" type="ORF">HHU08_21650</name>
</gene>
<accession>A0A7Y0KCD5</accession>
<evidence type="ECO:0000313" key="3">
    <source>
        <dbReference type="Proteomes" id="UP000588491"/>
    </source>
</evidence>
<organism evidence="2 3">
    <name type="scientific">Niallia alba</name>
    <dbReference type="NCBI Taxonomy" id="2729105"/>
    <lineage>
        <taxon>Bacteria</taxon>
        <taxon>Bacillati</taxon>
        <taxon>Bacillota</taxon>
        <taxon>Bacilli</taxon>
        <taxon>Bacillales</taxon>
        <taxon>Bacillaceae</taxon>
        <taxon>Niallia</taxon>
    </lineage>
</organism>
<evidence type="ECO:0000313" key="2">
    <source>
        <dbReference type="EMBL" id="NMO79543.1"/>
    </source>
</evidence>